<evidence type="ECO:0000313" key="1">
    <source>
        <dbReference type="EMBL" id="SOY63381.1"/>
    </source>
</evidence>
<dbReference type="AlphaFoldDB" id="A0A375C660"/>
<comment type="caution">
    <text evidence="1">The sequence shown here is derived from an EMBL/GenBank/DDBJ whole genome shotgun (WGS) entry which is preliminary data.</text>
</comment>
<protein>
    <submittedName>
        <fullName evidence="1">Uncharacterized protein</fullName>
    </submittedName>
</protein>
<dbReference type="Proteomes" id="UP000256780">
    <property type="component" value="Chromosome CBM2587_b"/>
</dbReference>
<gene>
    <name evidence="1" type="ORF">CBM2587_B60393</name>
</gene>
<proteinExistence type="predicted"/>
<dbReference type="EMBL" id="OFSQ01000035">
    <property type="protein sequence ID" value="SOY63381.1"/>
    <property type="molecule type" value="Genomic_DNA"/>
</dbReference>
<organism evidence="1">
    <name type="scientific">Cupriavidus taiwanensis</name>
    <dbReference type="NCBI Taxonomy" id="164546"/>
    <lineage>
        <taxon>Bacteria</taxon>
        <taxon>Pseudomonadati</taxon>
        <taxon>Pseudomonadota</taxon>
        <taxon>Betaproteobacteria</taxon>
        <taxon>Burkholderiales</taxon>
        <taxon>Burkholderiaceae</taxon>
        <taxon>Cupriavidus</taxon>
    </lineage>
</organism>
<reference evidence="1" key="1">
    <citation type="submission" date="2018-01" db="EMBL/GenBank/DDBJ databases">
        <authorList>
            <person name="Clerissi C."/>
        </authorList>
    </citation>
    <scope>NUCLEOTIDE SEQUENCE</scope>
    <source>
        <strain evidence="1">Cupriavidus sp. LMG 19464</strain>
    </source>
</reference>
<name>A0A375C660_9BURK</name>
<accession>A0A375C660</accession>
<sequence length="156" mass="17256">MRADPDMILDNDIRSRIDSFPRSNIDDGMRVGGSYLKVPRQHAITANRYGGTLAADEVAATNSGAGPNHNRIIVHLLHYQGCSYSAPWADFNTIPIAQQLHPDVDKGRSLTDNDPVVIPADYNLAVNKLFRAGQVHHVIKSGVLQIEPFHLRPRTI</sequence>